<feature type="compositionally biased region" description="Polar residues" evidence="1">
    <location>
        <begin position="486"/>
        <end position="501"/>
    </location>
</feature>
<gene>
    <name evidence="4" type="ORF">D9756_005011</name>
</gene>
<feature type="compositionally biased region" description="Basic and acidic residues" evidence="1">
    <location>
        <begin position="547"/>
        <end position="562"/>
    </location>
</feature>
<feature type="compositionally biased region" description="Basic and acidic residues" evidence="1">
    <location>
        <begin position="530"/>
        <end position="540"/>
    </location>
</feature>
<evidence type="ECO:0000256" key="1">
    <source>
        <dbReference type="SAM" id="MobiDB-lite"/>
    </source>
</evidence>
<feature type="chain" id="PRO_5034286347" evidence="3">
    <location>
        <begin position="21"/>
        <end position="562"/>
    </location>
</feature>
<keyword evidence="3" id="KW-0732">Signal</keyword>
<feature type="region of interest" description="Disordered" evidence="1">
    <location>
        <begin position="366"/>
        <end position="403"/>
    </location>
</feature>
<dbReference type="OrthoDB" id="3266941at2759"/>
<feature type="region of interest" description="Disordered" evidence="1">
    <location>
        <begin position="466"/>
        <end position="562"/>
    </location>
</feature>
<feature type="signal peptide" evidence="3">
    <location>
        <begin position="1"/>
        <end position="20"/>
    </location>
</feature>
<comment type="caution">
    <text evidence="4">The sequence shown here is derived from an EMBL/GenBank/DDBJ whole genome shotgun (WGS) entry which is preliminary data.</text>
</comment>
<protein>
    <submittedName>
        <fullName evidence="4">Uncharacterized protein</fullName>
    </submittedName>
</protein>
<name>A0A8H5LKZ8_9AGAR</name>
<feature type="transmembrane region" description="Helical" evidence="2">
    <location>
        <begin position="266"/>
        <end position="289"/>
    </location>
</feature>
<accession>A0A8H5LKZ8</accession>
<feature type="compositionally biased region" description="Basic and acidic residues" evidence="1">
    <location>
        <begin position="366"/>
        <end position="381"/>
    </location>
</feature>
<evidence type="ECO:0000313" key="4">
    <source>
        <dbReference type="EMBL" id="KAF5360968.1"/>
    </source>
</evidence>
<dbReference type="EMBL" id="JAACJO010000003">
    <property type="protein sequence ID" value="KAF5360968.1"/>
    <property type="molecule type" value="Genomic_DNA"/>
</dbReference>
<keyword evidence="5" id="KW-1185">Reference proteome</keyword>
<keyword evidence="2" id="KW-0472">Membrane</keyword>
<proteinExistence type="predicted"/>
<dbReference type="AlphaFoldDB" id="A0A8H5LKZ8"/>
<sequence length="562" mass="61153">MLYFFNFVLLLYWAPNPVHGQQFWLNFTITNVVECSPINIDFSRNITDQDLPMILTIIPFSDQPVVIPIPNLALNTSGLSVSFLPLEAGQEFVASLDGDSGLSIAQVSDVTTVMPSPTGNSSCLSPSGLSLHSSKDNNDNYKLLTTPIQCQDITVFYDTSQVLQAPIVRAFVPNGDSVVLPQTSDDPSNGTATYTLVMQRGTQFLLMFDDGQQHRETTDLLTVAGDSNTPQNCLNLNDGTAANATASASGSPQGDTQGSTGIPRGVIIGCSAGGAVIVIIAISMIVFVIRDRQLRRRRLGMSLLHPQDSRRIPPVPGLPPPRPPRYANSLILTQGTARSPFEEVPDIESGGKGGSYITNPPYVMRELEGGDDGRAPLDRRSFSSWTNNDELSPREPSMHRRPSVDPVQVLDIEDMLNRATALSGTHIMKQAMGNEEDDTPKSLRSRDSYSTIKSLGIPRLGAQTNLSRMQARHQREPSDVPADLTGSGTLSGFSMHMSNPFTDGPVELPSPFNRTDEPARPASDTLRPISLERKEGREGKVSNQELVKGDERNRVIGSREEN</sequence>
<evidence type="ECO:0000256" key="3">
    <source>
        <dbReference type="SAM" id="SignalP"/>
    </source>
</evidence>
<evidence type="ECO:0000313" key="5">
    <source>
        <dbReference type="Proteomes" id="UP000559027"/>
    </source>
</evidence>
<keyword evidence="2" id="KW-1133">Transmembrane helix</keyword>
<keyword evidence="2" id="KW-0812">Transmembrane</keyword>
<reference evidence="4 5" key="1">
    <citation type="journal article" date="2020" name="ISME J.">
        <title>Uncovering the hidden diversity of litter-decomposition mechanisms in mushroom-forming fungi.</title>
        <authorList>
            <person name="Floudas D."/>
            <person name="Bentzer J."/>
            <person name="Ahren D."/>
            <person name="Johansson T."/>
            <person name="Persson P."/>
            <person name="Tunlid A."/>
        </authorList>
    </citation>
    <scope>NUCLEOTIDE SEQUENCE [LARGE SCALE GENOMIC DNA]</scope>
    <source>
        <strain evidence="4 5">CBS 146.42</strain>
    </source>
</reference>
<evidence type="ECO:0000256" key="2">
    <source>
        <dbReference type="SAM" id="Phobius"/>
    </source>
</evidence>
<organism evidence="4 5">
    <name type="scientific">Leucocoprinus leucothites</name>
    <dbReference type="NCBI Taxonomy" id="201217"/>
    <lineage>
        <taxon>Eukaryota</taxon>
        <taxon>Fungi</taxon>
        <taxon>Dikarya</taxon>
        <taxon>Basidiomycota</taxon>
        <taxon>Agaricomycotina</taxon>
        <taxon>Agaricomycetes</taxon>
        <taxon>Agaricomycetidae</taxon>
        <taxon>Agaricales</taxon>
        <taxon>Agaricineae</taxon>
        <taxon>Agaricaceae</taxon>
        <taxon>Leucocoprinus</taxon>
    </lineage>
</organism>
<dbReference type="Proteomes" id="UP000559027">
    <property type="component" value="Unassembled WGS sequence"/>
</dbReference>